<dbReference type="AlphaFoldDB" id="A0A0N0VLF0"/>
<comment type="caution">
    <text evidence="2">The sequence shown here is derived from an EMBL/GenBank/DDBJ whole genome shotgun (WGS) entry which is preliminary data.</text>
</comment>
<dbReference type="Gene3D" id="1.10.287.130">
    <property type="match status" value="1"/>
</dbReference>
<dbReference type="STRING" id="1514904.SU32_13410"/>
<dbReference type="OrthoDB" id="9803702at2"/>
<feature type="domain" description="Histidine phosphotransferase ChpT C-terminal" evidence="1">
    <location>
        <begin position="80"/>
        <end position="201"/>
    </location>
</feature>
<dbReference type="InterPro" id="IPR018762">
    <property type="entry name" value="ChpT_C"/>
</dbReference>
<evidence type="ECO:0000313" key="3">
    <source>
        <dbReference type="Proteomes" id="UP000038011"/>
    </source>
</evidence>
<evidence type="ECO:0000313" key="2">
    <source>
        <dbReference type="EMBL" id="KPB00484.1"/>
    </source>
</evidence>
<dbReference type="Gene3D" id="3.30.565.10">
    <property type="entry name" value="Histidine kinase-like ATPase, C-terminal domain"/>
    <property type="match status" value="1"/>
</dbReference>
<name>A0A0N0VLF0_9HYPH</name>
<dbReference type="Pfam" id="PF10090">
    <property type="entry name" value="HPTransfase"/>
    <property type="match status" value="1"/>
</dbReference>
<dbReference type="EMBL" id="JXMU01000020">
    <property type="protein sequence ID" value="KPB00484.1"/>
    <property type="molecule type" value="Genomic_DNA"/>
</dbReference>
<dbReference type="NCBIfam" id="NF046018">
    <property type="entry name" value="HisPtaseChptBrucRhz"/>
    <property type="match status" value="1"/>
</dbReference>
<keyword evidence="2" id="KW-0808">Transferase</keyword>
<dbReference type="InterPro" id="IPR036890">
    <property type="entry name" value="HATPase_C_sf"/>
</dbReference>
<accession>A0A0N0VLF0</accession>
<dbReference type="RefSeq" id="WP_053999889.1">
    <property type="nucleotide sequence ID" value="NZ_JXMU01000020.1"/>
</dbReference>
<proteinExistence type="predicted"/>
<dbReference type="PATRIC" id="fig|1514904.3.peg.1817"/>
<keyword evidence="3" id="KW-1185">Reference proteome</keyword>
<dbReference type="Proteomes" id="UP000038011">
    <property type="component" value="Unassembled WGS sequence"/>
</dbReference>
<evidence type="ECO:0000259" key="1">
    <source>
        <dbReference type="Pfam" id="PF10090"/>
    </source>
</evidence>
<gene>
    <name evidence="2" type="ORF">SU32_13410</name>
</gene>
<protein>
    <submittedName>
        <fullName evidence="2">Histidine phosphotransferase</fullName>
    </submittedName>
</protein>
<dbReference type="GO" id="GO:0016740">
    <property type="term" value="F:transferase activity"/>
    <property type="evidence" value="ECO:0007669"/>
    <property type="project" value="UniProtKB-KW"/>
</dbReference>
<dbReference type="FunFam" id="1.10.287.130:FF:000058">
    <property type="entry name" value="Histidine phosphotransferase ChpT"/>
    <property type="match status" value="1"/>
</dbReference>
<sequence>MALVELSASDLASLLCSRVCHDVISPVGAINNGLELLDDGGADEDAMDLIRQSAVNASARLQFARIAFGAAGSAGVQIDTGDAKAVAENYIKNEKPEFTWTGPRAYLAKSKVKLILNTLLIGIGSIPRGGSLDFDLQVDGEDCSFTITAMGRMKRIPQKFQDYLDGRMGEDPIDAHSVQYYYTILLAKEAGMEISTYMDDDKVVYSVK</sequence>
<reference evidence="2 3" key="1">
    <citation type="submission" date="2015-01" db="EMBL/GenBank/DDBJ databases">
        <title>Ahrensia donghaiensis sp. nov., a novel dimethylsulphoniopropionate-cleavage bacterium isolated from seawater and emended descriptions of the genus Ahrensia and Ahrensia kielensis.</title>
        <authorList>
            <person name="Liu J."/>
        </authorList>
    </citation>
    <scope>NUCLEOTIDE SEQUENCE [LARGE SCALE GENOMIC DNA]</scope>
    <source>
        <strain evidence="2 3">LZD062</strain>
    </source>
</reference>
<organism evidence="2 3">
    <name type="scientific">Ahrensia marina</name>
    <dbReference type="NCBI Taxonomy" id="1514904"/>
    <lineage>
        <taxon>Bacteria</taxon>
        <taxon>Pseudomonadati</taxon>
        <taxon>Pseudomonadota</taxon>
        <taxon>Alphaproteobacteria</taxon>
        <taxon>Hyphomicrobiales</taxon>
        <taxon>Ahrensiaceae</taxon>
        <taxon>Ahrensia</taxon>
    </lineage>
</organism>